<feature type="transmembrane region" description="Helical" evidence="2">
    <location>
        <begin position="185"/>
        <end position="204"/>
    </location>
</feature>
<feature type="transmembrane region" description="Helical" evidence="2">
    <location>
        <begin position="210"/>
        <end position="230"/>
    </location>
</feature>
<feature type="region of interest" description="Disordered" evidence="1">
    <location>
        <begin position="245"/>
        <end position="270"/>
    </location>
</feature>
<evidence type="ECO:0000313" key="3">
    <source>
        <dbReference type="EMBL" id="MCK2218327.1"/>
    </source>
</evidence>
<dbReference type="PANTHER" id="PTHR43471:SF1">
    <property type="entry name" value="ABC TRANSPORTER PERMEASE PROTEIN NOSY-RELATED"/>
    <property type="match status" value="1"/>
</dbReference>
<dbReference type="PANTHER" id="PTHR43471">
    <property type="entry name" value="ABC TRANSPORTER PERMEASE"/>
    <property type="match status" value="1"/>
</dbReference>
<feature type="transmembrane region" description="Helical" evidence="2">
    <location>
        <begin position="151"/>
        <end position="173"/>
    </location>
</feature>
<reference evidence="3 4" key="1">
    <citation type="submission" date="2022-04" db="EMBL/GenBank/DDBJ databases">
        <title>Genome draft of Actinomadura sp. ATCC 31491.</title>
        <authorList>
            <person name="Shi X."/>
            <person name="Du Y."/>
        </authorList>
    </citation>
    <scope>NUCLEOTIDE SEQUENCE [LARGE SCALE GENOMIC DNA]</scope>
    <source>
        <strain evidence="3 4">ATCC 31491</strain>
    </source>
</reference>
<evidence type="ECO:0000313" key="4">
    <source>
        <dbReference type="Proteomes" id="UP001317259"/>
    </source>
</evidence>
<protein>
    <submittedName>
        <fullName evidence="3">ABC transporter permease subunit</fullName>
    </submittedName>
</protein>
<dbReference type="RefSeq" id="WP_242378097.1">
    <property type="nucleotide sequence ID" value="NZ_JAKRKC020000002.1"/>
</dbReference>
<evidence type="ECO:0000256" key="1">
    <source>
        <dbReference type="SAM" id="MobiDB-lite"/>
    </source>
</evidence>
<keyword evidence="2" id="KW-1133">Transmembrane helix</keyword>
<name>A0ABT0G141_9ACTN</name>
<dbReference type="Pfam" id="PF12679">
    <property type="entry name" value="ABC2_membrane_2"/>
    <property type="match status" value="1"/>
</dbReference>
<proteinExistence type="predicted"/>
<feature type="compositionally biased region" description="Basic and acidic residues" evidence="1">
    <location>
        <begin position="252"/>
        <end position="264"/>
    </location>
</feature>
<accession>A0ABT0G141</accession>
<keyword evidence="4" id="KW-1185">Reference proteome</keyword>
<sequence>MSSVLNARVRAVASKELAEYRRNRLVVVSMALLPALLFALALAALIPLPDGVAERNLRTAGGAALELFLLVPLIIPTVVSVHSVLGEREQGTLEPLLTTPVTDGELLRGKAIAACAPAVLLSWLLFGLFAGAGALWMRPSVLRWVFTGESVLAALAFAPLMAAFAVIATMLVSAGTRDLRVAQQLAGLAVLPMFLGAMALSFRLVPMSYLVYALCAAGVGLLDGLGWLLLRRVFDRELLLAGARPPRRSGRDRRVPPCRPRDARTGGGPR</sequence>
<dbReference type="EMBL" id="JAKRKC020000002">
    <property type="protein sequence ID" value="MCK2218327.1"/>
    <property type="molecule type" value="Genomic_DNA"/>
</dbReference>
<dbReference type="Proteomes" id="UP001317259">
    <property type="component" value="Unassembled WGS sequence"/>
</dbReference>
<keyword evidence="2" id="KW-0812">Transmembrane</keyword>
<organism evidence="3 4">
    <name type="scientific">Actinomadura luzonensis</name>
    <dbReference type="NCBI Taxonomy" id="2805427"/>
    <lineage>
        <taxon>Bacteria</taxon>
        <taxon>Bacillati</taxon>
        <taxon>Actinomycetota</taxon>
        <taxon>Actinomycetes</taxon>
        <taxon>Streptosporangiales</taxon>
        <taxon>Thermomonosporaceae</taxon>
        <taxon>Actinomadura</taxon>
    </lineage>
</organism>
<evidence type="ECO:0000256" key="2">
    <source>
        <dbReference type="SAM" id="Phobius"/>
    </source>
</evidence>
<feature type="transmembrane region" description="Helical" evidence="2">
    <location>
        <begin position="25"/>
        <end position="47"/>
    </location>
</feature>
<gene>
    <name evidence="3" type="ORF">MF672_031720</name>
</gene>
<keyword evidence="2" id="KW-0472">Membrane</keyword>
<feature type="transmembrane region" description="Helical" evidence="2">
    <location>
        <begin position="111"/>
        <end position="136"/>
    </location>
</feature>
<comment type="caution">
    <text evidence="3">The sequence shown here is derived from an EMBL/GenBank/DDBJ whole genome shotgun (WGS) entry which is preliminary data.</text>
</comment>
<feature type="transmembrane region" description="Helical" evidence="2">
    <location>
        <begin position="67"/>
        <end position="85"/>
    </location>
</feature>